<name>A0A0E9XAB5_ANGAN</name>
<dbReference type="AlphaFoldDB" id="A0A0E9XAB5"/>
<protein>
    <submittedName>
        <fullName evidence="1">Uncharacterized protein</fullName>
    </submittedName>
</protein>
<reference evidence="1" key="1">
    <citation type="submission" date="2014-11" db="EMBL/GenBank/DDBJ databases">
        <authorList>
            <person name="Amaro Gonzalez C."/>
        </authorList>
    </citation>
    <scope>NUCLEOTIDE SEQUENCE</scope>
</reference>
<sequence length="27" mass="3287">MVKMILKIITIFQRSVIKSPFLKFEEF</sequence>
<evidence type="ECO:0000313" key="1">
    <source>
        <dbReference type="EMBL" id="JAH99712.1"/>
    </source>
</evidence>
<dbReference type="EMBL" id="GBXM01008865">
    <property type="protein sequence ID" value="JAH99712.1"/>
    <property type="molecule type" value="Transcribed_RNA"/>
</dbReference>
<reference evidence="1" key="2">
    <citation type="journal article" date="2015" name="Fish Shellfish Immunol.">
        <title>Early steps in the European eel (Anguilla anguilla)-Vibrio vulnificus interaction in the gills: Role of the RtxA13 toxin.</title>
        <authorList>
            <person name="Callol A."/>
            <person name="Pajuelo D."/>
            <person name="Ebbesson L."/>
            <person name="Teles M."/>
            <person name="MacKenzie S."/>
            <person name="Amaro C."/>
        </authorList>
    </citation>
    <scope>NUCLEOTIDE SEQUENCE</scope>
</reference>
<organism evidence="1">
    <name type="scientific">Anguilla anguilla</name>
    <name type="common">European freshwater eel</name>
    <name type="synonym">Muraena anguilla</name>
    <dbReference type="NCBI Taxonomy" id="7936"/>
    <lineage>
        <taxon>Eukaryota</taxon>
        <taxon>Metazoa</taxon>
        <taxon>Chordata</taxon>
        <taxon>Craniata</taxon>
        <taxon>Vertebrata</taxon>
        <taxon>Euteleostomi</taxon>
        <taxon>Actinopterygii</taxon>
        <taxon>Neopterygii</taxon>
        <taxon>Teleostei</taxon>
        <taxon>Anguilliformes</taxon>
        <taxon>Anguillidae</taxon>
        <taxon>Anguilla</taxon>
    </lineage>
</organism>
<proteinExistence type="predicted"/>
<accession>A0A0E9XAB5</accession>